<evidence type="ECO:0000256" key="1">
    <source>
        <dbReference type="ARBA" id="ARBA00022741"/>
    </source>
</evidence>
<evidence type="ECO:0000256" key="3">
    <source>
        <dbReference type="ARBA" id="ARBA00022840"/>
    </source>
</evidence>
<organism evidence="5 6">
    <name type="scientific">Thalassotalea castellviae</name>
    <dbReference type="NCBI Taxonomy" id="3075612"/>
    <lineage>
        <taxon>Bacteria</taxon>
        <taxon>Pseudomonadati</taxon>
        <taxon>Pseudomonadota</taxon>
        <taxon>Gammaproteobacteria</taxon>
        <taxon>Alteromonadales</taxon>
        <taxon>Colwelliaceae</taxon>
        <taxon>Thalassotalea</taxon>
    </lineage>
</organism>
<keyword evidence="2" id="KW-0378">Hydrolase</keyword>
<accession>A0ABU3A422</accession>
<dbReference type="EMBL" id="JAVRIF010000010">
    <property type="protein sequence ID" value="MDT0604930.1"/>
    <property type="molecule type" value="Genomic_DNA"/>
</dbReference>
<dbReference type="InterPro" id="IPR029000">
    <property type="entry name" value="Cyclophilin-like_dom_sf"/>
</dbReference>
<keyword evidence="3" id="KW-0067">ATP-binding</keyword>
<feature type="domain" description="Carboxyltransferase" evidence="4">
    <location>
        <begin position="25"/>
        <end position="322"/>
    </location>
</feature>
<dbReference type="SUPFAM" id="SSF50891">
    <property type="entry name" value="Cyclophilin-like"/>
    <property type="match status" value="1"/>
</dbReference>
<dbReference type="PANTHER" id="PTHR43309:SF4">
    <property type="entry name" value="CARBOXYLTRANSFERASE DOMAIN-CONTAINING PROTEIN"/>
    <property type="match status" value="1"/>
</dbReference>
<reference evidence="5 6" key="1">
    <citation type="submission" date="2023-09" db="EMBL/GenBank/DDBJ databases">
        <authorList>
            <person name="Rey-Velasco X."/>
        </authorList>
    </citation>
    <scope>NUCLEOTIDE SEQUENCE [LARGE SCALE GENOMIC DNA]</scope>
    <source>
        <strain evidence="5 6">W431</strain>
    </source>
</reference>
<dbReference type="InterPro" id="IPR052708">
    <property type="entry name" value="PxpC"/>
</dbReference>
<dbReference type="RefSeq" id="WP_311583894.1">
    <property type="nucleotide sequence ID" value="NZ_JAVRIF010000010.1"/>
</dbReference>
<keyword evidence="1" id="KW-0547">Nucleotide-binding</keyword>
<proteinExistence type="predicted"/>
<gene>
    <name evidence="5" type="ORF">RM573_15110</name>
</gene>
<evidence type="ECO:0000313" key="6">
    <source>
        <dbReference type="Proteomes" id="UP001266357"/>
    </source>
</evidence>
<dbReference type="Gene3D" id="2.40.100.10">
    <property type="entry name" value="Cyclophilin-like"/>
    <property type="match status" value="1"/>
</dbReference>
<name>A0ABU3A422_9GAMM</name>
<dbReference type="Pfam" id="PF02626">
    <property type="entry name" value="CT_A_B"/>
    <property type="match status" value="1"/>
</dbReference>
<evidence type="ECO:0000256" key="2">
    <source>
        <dbReference type="ARBA" id="ARBA00022801"/>
    </source>
</evidence>
<comment type="caution">
    <text evidence="5">The sequence shown here is derived from an EMBL/GenBank/DDBJ whole genome shotgun (WGS) entry which is preliminary data.</text>
</comment>
<evidence type="ECO:0000313" key="5">
    <source>
        <dbReference type="EMBL" id="MDT0604930.1"/>
    </source>
</evidence>
<keyword evidence="6" id="KW-1185">Reference proteome</keyword>
<sequence length="327" mass="35926">MPSLTISRLTGYATFQDLGRNTAQHLGFSGSGAADEYSYLLANQLIGNAGIEQTSTNKNNTPAAIEVTLGQLSLVANASCQLVITGADCQAQVRLKHGEQLAINNNQVFTLSQGDELHLGSPKTQVYSYLAVKGGFLAKNWLNSASQTVNENALGFTEAKLTAGSELSFRADETPLAEKFTQKNHLNHNFHRSEQLILRFLPSQLWQHLKMSVKQQFLAQDYFITPQSNRMGYRLTGDALTLDKAKNTLSKPTNFGTIQLPPDGQPIVLMKERQTIGGYPTLGTVIQTDLFRLSQKRPGEQIKFIPATLAQAQAQLLAFSLKFQVPK</sequence>
<dbReference type="PANTHER" id="PTHR43309">
    <property type="entry name" value="5-OXOPROLINASE SUBUNIT C"/>
    <property type="match status" value="1"/>
</dbReference>
<evidence type="ECO:0000259" key="4">
    <source>
        <dbReference type="SMART" id="SM00797"/>
    </source>
</evidence>
<dbReference type="InterPro" id="IPR003778">
    <property type="entry name" value="CT_A_B"/>
</dbReference>
<protein>
    <recommendedName>
        <fullName evidence="4">Carboxyltransferase domain-containing protein</fullName>
    </recommendedName>
</protein>
<dbReference type="Proteomes" id="UP001266357">
    <property type="component" value="Unassembled WGS sequence"/>
</dbReference>
<dbReference type="SMART" id="SM00797">
    <property type="entry name" value="AHS2"/>
    <property type="match status" value="1"/>
</dbReference>